<dbReference type="OrthoDB" id="41728at2759"/>
<evidence type="ECO:0000313" key="1">
    <source>
        <dbReference type="EMBL" id="OEU21384.1"/>
    </source>
</evidence>
<gene>
    <name evidence="1" type="ORF">FRACYDRAFT_267919</name>
</gene>
<evidence type="ECO:0000313" key="2">
    <source>
        <dbReference type="Proteomes" id="UP000095751"/>
    </source>
</evidence>
<dbReference type="KEGG" id="fcy:FRACYDRAFT_267919"/>
<sequence length="110" mass="12671">MRSTILNRTTNGIVATATRMQRPVQSQTNVVSQHRRTMAGGPISAKYKVTKNKFVEEWNGKREITEKLWECDSKMAANLFLYVVALPYGAYVLTRSEFQSKGDRRYKDCF</sequence>
<keyword evidence="2" id="KW-1185">Reference proteome</keyword>
<organism evidence="1 2">
    <name type="scientific">Fragilariopsis cylindrus CCMP1102</name>
    <dbReference type="NCBI Taxonomy" id="635003"/>
    <lineage>
        <taxon>Eukaryota</taxon>
        <taxon>Sar</taxon>
        <taxon>Stramenopiles</taxon>
        <taxon>Ochrophyta</taxon>
        <taxon>Bacillariophyta</taxon>
        <taxon>Bacillariophyceae</taxon>
        <taxon>Bacillariophycidae</taxon>
        <taxon>Bacillariales</taxon>
        <taxon>Bacillariaceae</taxon>
        <taxon>Fragilariopsis</taxon>
    </lineage>
</organism>
<name>A0A1E7FTE0_9STRA</name>
<reference evidence="1 2" key="1">
    <citation type="submission" date="2016-09" db="EMBL/GenBank/DDBJ databases">
        <title>Extensive genetic diversity and differential bi-allelic expression allows diatom success in the polar Southern Ocean.</title>
        <authorList>
            <consortium name="DOE Joint Genome Institute"/>
            <person name="Mock T."/>
            <person name="Otillar R.P."/>
            <person name="Strauss J."/>
            <person name="Dupont C."/>
            <person name="Frickenhaus S."/>
            <person name="Maumus F."/>
            <person name="Mcmullan M."/>
            <person name="Sanges R."/>
            <person name="Schmutz J."/>
            <person name="Toseland A."/>
            <person name="Valas R."/>
            <person name="Veluchamy A."/>
            <person name="Ward B.J."/>
            <person name="Allen A."/>
            <person name="Barry K."/>
            <person name="Falciatore A."/>
            <person name="Ferrante M."/>
            <person name="Fortunato A.E."/>
            <person name="Gloeckner G."/>
            <person name="Gruber A."/>
            <person name="Hipkin R."/>
            <person name="Janech M."/>
            <person name="Kroth P."/>
            <person name="Leese F."/>
            <person name="Lindquist E."/>
            <person name="Lyon B.R."/>
            <person name="Martin J."/>
            <person name="Mayer C."/>
            <person name="Parker M."/>
            <person name="Quesneville H."/>
            <person name="Raymond J."/>
            <person name="Uhlig C."/>
            <person name="Valentin K.U."/>
            <person name="Worden A.Z."/>
            <person name="Armbrust E.V."/>
            <person name="Bowler C."/>
            <person name="Green B."/>
            <person name="Moulton V."/>
            <person name="Van Oosterhout C."/>
            <person name="Grigoriev I."/>
        </authorList>
    </citation>
    <scope>NUCLEOTIDE SEQUENCE [LARGE SCALE GENOMIC DNA]</scope>
    <source>
        <strain evidence="1 2">CCMP1102</strain>
    </source>
</reference>
<proteinExistence type="predicted"/>
<dbReference type="Proteomes" id="UP000095751">
    <property type="component" value="Unassembled WGS sequence"/>
</dbReference>
<dbReference type="AlphaFoldDB" id="A0A1E7FTE0"/>
<protein>
    <submittedName>
        <fullName evidence="1">Uncharacterized protein</fullName>
    </submittedName>
</protein>
<accession>A0A1E7FTE0</accession>
<dbReference type="InParanoid" id="A0A1E7FTE0"/>
<dbReference type="EMBL" id="KV784354">
    <property type="protein sequence ID" value="OEU21384.1"/>
    <property type="molecule type" value="Genomic_DNA"/>
</dbReference>